<proteinExistence type="predicted"/>
<dbReference type="RefSeq" id="WP_200589466.1">
    <property type="nucleotide sequence ID" value="NZ_JAEPBG010000001.1"/>
</dbReference>
<evidence type="ECO:0000313" key="2">
    <source>
        <dbReference type="EMBL" id="MBK4733034.1"/>
    </source>
</evidence>
<organism evidence="2 3">
    <name type="scientific">Noviherbaspirillum pedocola</name>
    <dbReference type="NCBI Taxonomy" id="2801341"/>
    <lineage>
        <taxon>Bacteria</taxon>
        <taxon>Pseudomonadati</taxon>
        <taxon>Pseudomonadota</taxon>
        <taxon>Betaproteobacteria</taxon>
        <taxon>Burkholderiales</taxon>
        <taxon>Oxalobacteraceae</taxon>
        <taxon>Noviherbaspirillum</taxon>
    </lineage>
</organism>
<evidence type="ECO:0000256" key="1">
    <source>
        <dbReference type="SAM" id="Phobius"/>
    </source>
</evidence>
<comment type="caution">
    <text evidence="2">The sequence shown here is derived from an EMBL/GenBank/DDBJ whole genome shotgun (WGS) entry which is preliminary data.</text>
</comment>
<dbReference type="Proteomes" id="UP000622890">
    <property type="component" value="Unassembled WGS sequence"/>
</dbReference>
<keyword evidence="1" id="KW-1133">Transmembrane helix</keyword>
<keyword evidence="3" id="KW-1185">Reference proteome</keyword>
<accession>A0A934SUJ9</accession>
<sequence>MNTFVIALSAGVLGFALGRLWNLQAIRDFLGDTERAPRVLANVAMALMTIGMVVVVLAVIFLK</sequence>
<evidence type="ECO:0000313" key="3">
    <source>
        <dbReference type="Proteomes" id="UP000622890"/>
    </source>
</evidence>
<keyword evidence="1" id="KW-0472">Membrane</keyword>
<protein>
    <submittedName>
        <fullName evidence="2">Uncharacterized protein</fullName>
    </submittedName>
</protein>
<reference evidence="2" key="1">
    <citation type="submission" date="2021-01" db="EMBL/GenBank/DDBJ databases">
        <title>Genome sequence of strain Noviherbaspirillum sp. DKR-6.</title>
        <authorList>
            <person name="Chaudhary D.K."/>
        </authorList>
    </citation>
    <scope>NUCLEOTIDE SEQUENCE</scope>
    <source>
        <strain evidence="2">DKR-6</strain>
    </source>
</reference>
<gene>
    <name evidence="2" type="ORF">JJB74_00185</name>
</gene>
<keyword evidence="1" id="KW-0812">Transmembrane</keyword>
<name>A0A934SUJ9_9BURK</name>
<dbReference type="EMBL" id="JAEPBG010000001">
    <property type="protein sequence ID" value="MBK4733034.1"/>
    <property type="molecule type" value="Genomic_DNA"/>
</dbReference>
<dbReference type="AlphaFoldDB" id="A0A934SUJ9"/>
<feature type="transmembrane region" description="Helical" evidence="1">
    <location>
        <begin position="41"/>
        <end position="62"/>
    </location>
</feature>